<evidence type="ECO:0000256" key="2">
    <source>
        <dbReference type="ARBA" id="ARBA00022691"/>
    </source>
</evidence>
<dbReference type="Proteomes" id="UP000001317">
    <property type="component" value="Chromosome"/>
</dbReference>
<gene>
    <name evidence="7" type="ordered locus">Shal_2892</name>
</gene>
<dbReference type="InterPro" id="IPR051198">
    <property type="entry name" value="BchE-like"/>
</dbReference>
<evidence type="ECO:0000256" key="1">
    <source>
        <dbReference type="ARBA" id="ARBA00001966"/>
    </source>
</evidence>
<dbReference type="CDD" id="cd01335">
    <property type="entry name" value="Radical_SAM"/>
    <property type="match status" value="1"/>
</dbReference>
<accession>B0TMT1</accession>
<dbReference type="PANTHER" id="PTHR43409">
    <property type="entry name" value="ANAEROBIC MAGNESIUM-PROTOPORPHYRIN IX MONOMETHYL ESTER CYCLASE-RELATED"/>
    <property type="match status" value="1"/>
</dbReference>
<dbReference type="EMBL" id="CP000931">
    <property type="protein sequence ID" value="ABZ77441.1"/>
    <property type="molecule type" value="Genomic_DNA"/>
</dbReference>
<evidence type="ECO:0000256" key="4">
    <source>
        <dbReference type="ARBA" id="ARBA00023004"/>
    </source>
</evidence>
<dbReference type="Gene3D" id="3.20.20.70">
    <property type="entry name" value="Aldolase class I"/>
    <property type="match status" value="1"/>
</dbReference>
<dbReference type="InterPro" id="IPR006638">
    <property type="entry name" value="Elp3/MiaA/NifB-like_rSAM"/>
</dbReference>
<dbReference type="InterPro" id="IPR058240">
    <property type="entry name" value="rSAM_sf"/>
</dbReference>
<dbReference type="SMART" id="SM00729">
    <property type="entry name" value="Elp3"/>
    <property type="match status" value="1"/>
</dbReference>
<dbReference type="InterPro" id="IPR007197">
    <property type="entry name" value="rSAM"/>
</dbReference>
<dbReference type="GO" id="GO:0051536">
    <property type="term" value="F:iron-sulfur cluster binding"/>
    <property type="evidence" value="ECO:0007669"/>
    <property type="project" value="UniProtKB-KW"/>
</dbReference>
<dbReference type="SFLD" id="SFLDS00029">
    <property type="entry name" value="Radical_SAM"/>
    <property type="match status" value="1"/>
</dbReference>
<dbReference type="STRING" id="458817.Shal_2892"/>
<dbReference type="KEGG" id="shl:Shal_2892"/>
<dbReference type="HOGENOM" id="CLU_044464_1_0_6"/>
<dbReference type="AlphaFoldDB" id="B0TMT1"/>
<evidence type="ECO:0000256" key="3">
    <source>
        <dbReference type="ARBA" id="ARBA00022723"/>
    </source>
</evidence>
<dbReference type="OrthoDB" id="9777636at2"/>
<dbReference type="GO" id="GO:0046872">
    <property type="term" value="F:metal ion binding"/>
    <property type="evidence" value="ECO:0007669"/>
    <property type="project" value="UniProtKB-KW"/>
</dbReference>
<evidence type="ECO:0000313" key="7">
    <source>
        <dbReference type="EMBL" id="ABZ77441.1"/>
    </source>
</evidence>
<keyword evidence="5" id="KW-0411">Iron-sulfur</keyword>
<evidence type="ECO:0000259" key="6">
    <source>
        <dbReference type="PROSITE" id="PS51918"/>
    </source>
</evidence>
<dbReference type="SFLD" id="SFLDG01082">
    <property type="entry name" value="B12-binding_domain_containing"/>
    <property type="match status" value="1"/>
</dbReference>
<proteinExistence type="predicted"/>
<dbReference type="SUPFAM" id="SSF102114">
    <property type="entry name" value="Radical SAM enzymes"/>
    <property type="match status" value="1"/>
</dbReference>
<feature type="domain" description="Radical SAM core" evidence="6">
    <location>
        <begin position="8"/>
        <end position="251"/>
    </location>
</feature>
<dbReference type="RefSeq" id="WP_012277968.1">
    <property type="nucleotide sequence ID" value="NC_010334.1"/>
</dbReference>
<dbReference type="PANTHER" id="PTHR43409:SF4">
    <property type="entry name" value="RADICAL SAM SUPERFAMILY PROTEIN"/>
    <property type="match status" value="1"/>
</dbReference>
<dbReference type="GO" id="GO:0003824">
    <property type="term" value="F:catalytic activity"/>
    <property type="evidence" value="ECO:0007669"/>
    <property type="project" value="InterPro"/>
</dbReference>
<protein>
    <submittedName>
        <fullName evidence="7">Radical SAM domain protein</fullName>
    </submittedName>
</protein>
<name>B0TMT1_SHEHH</name>
<keyword evidence="4" id="KW-0408">Iron</keyword>
<comment type="cofactor">
    <cofactor evidence="1">
        <name>[4Fe-4S] cluster</name>
        <dbReference type="ChEBI" id="CHEBI:49883"/>
    </cofactor>
</comment>
<dbReference type="InterPro" id="IPR013785">
    <property type="entry name" value="Aldolase_TIM"/>
</dbReference>
<keyword evidence="2" id="KW-0949">S-adenosyl-L-methionine</keyword>
<organism evidence="7 8">
    <name type="scientific">Shewanella halifaxensis (strain HAW-EB4)</name>
    <dbReference type="NCBI Taxonomy" id="458817"/>
    <lineage>
        <taxon>Bacteria</taxon>
        <taxon>Pseudomonadati</taxon>
        <taxon>Pseudomonadota</taxon>
        <taxon>Gammaproteobacteria</taxon>
        <taxon>Alteromonadales</taxon>
        <taxon>Shewanellaceae</taxon>
        <taxon>Shewanella</taxon>
    </lineage>
</organism>
<dbReference type="Pfam" id="PF04055">
    <property type="entry name" value="Radical_SAM"/>
    <property type="match status" value="1"/>
</dbReference>
<dbReference type="eggNOG" id="COG1032">
    <property type="taxonomic scope" value="Bacteria"/>
</dbReference>
<evidence type="ECO:0000313" key="8">
    <source>
        <dbReference type="Proteomes" id="UP000001317"/>
    </source>
</evidence>
<reference evidence="7" key="1">
    <citation type="submission" date="2008-01" db="EMBL/GenBank/DDBJ databases">
        <title>Complete sequence of Shewanella halifaxensis HAW-EB4.</title>
        <authorList>
            <consortium name="US DOE Joint Genome Institute"/>
            <person name="Copeland A."/>
            <person name="Lucas S."/>
            <person name="Lapidus A."/>
            <person name="Glavina del Rio T."/>
            <person name="Dalin E."/>
            <person name="Tice H."/>
            <person name="Bruce D."/>
            <person name="Goodwin L."/>
            <person name="Pitluck S."/>
            <person name="Sims D."/>
            <person name="Brettin T."/>
            <person name="Detter J.C."/>
            <person name="Han C."/>
            <person name="Kuske C.R."/>
            <person name="Schmutz J."/>
            <person name="Larimer F."/>
            <person name="Land M."/>
            <person name="Hauser L."/>
            <person name="Kyrpides N."/>
            <person name="Kim E."/>
            <person name="Zhao J.-S."/>
            <person name="Richardson P."/>
        </authorList>
    </citation>
    <scope>NUCLEOTIDE SEQUENCE [LARGE SCALE GENOMIC DNA]</scope>
    <source>
        <strain evidence="7">HAW-EB4</strain>
    </source>
</reference>
<keyword evidence="8" id="KW-1185">Reference proteome</keyword>
<keyword evidence="3" id="KW-0479">Metal-binding</keyword>
<evidence type="ECO:0000256" key="5">
    <source>
        <dbReference type="ARBA" id="ARBA00023014"/>
    </source>
</evidence>
<dbReference type="SFLD" id="SFLDG01095">
    <property type="entry name" value="Uncharacterised_Radical_SAM_Su"/>
    <property type="match status" value="1"/>
</dbReference>
<sequence>MRYEGNIYRPPQEADAYILQCTIGCSYNKCTYCSMYKDVRYRARDIGELIEDIQMAKRAYVTNIQKIEKVFLSDGDAISLPTSMLLEILAELYSAFPNLSHVSTYAGPQSTLSKTEEELTQLRQAGLTMTYLGVESGSDEVLSMIRKGVSAEEMLVAGRNIVASGIKLVAMVMIGIGGRGEISQTHIKETATLINQIKPYLLGTLTTVAIEGTVLYRQVAKGEFNLLDPYEVLKEMKMLLEHIELPALYIDGTHASNLLPIKGLLKDDKLKMLASINKYLDNKDESLIGKAYCGRF</sequence>
<dbReference type="PROSITE" id="PS51918">
    <property type="entry name" value="RADICAL_SAM"/>
    <property type="match status" value="1"/>
</dbReference>